<sequence length="106" mass="11595">MGAVVFFIKNDTLQAVIVCRFVSLLNDFCLFLLSIRTTIVTTFAIGPVSDLSGFDRKDSHVLIILSALVAVKPGAVAWENALAGLGYNLFNCSNLYVDNFLVKKHV</sequence>
<organism evidence="1 2">
    <name type="scientific">Enterobacter wuhouensis</name>
    <dbReference type="NCBI Taxonomy" id="2529381"/>
    <lineage>
        <taxon>Bacteria</taxon>
        <taxon>Pseudomonadati</taxon>
        <taxon>Pseudomonadota</taxon>
        <taxon>Gammaproteobacteria</taxon>
        <taxon>Enterobacterales</taxon>
        <taxon>Enterobacteriaceae</taxon>
        <taxon>Enterobacter</taxon>
    </lineage>
</organism>
<comment type="caution">
    <text evidence="1">The sequence shown here is derived from an EMBL/GenBank/DDBJ whole genome shotgun (WGS) entry which is preliminary data.</text>
</comment>
<accession>A0A4R0G2U6</accession>
<evidence type="ECO:0000313" key="1">
    <source>
        <dbReference type="EMBL" id="TCB90914.1"/>
    </source>
</evidence>
<proteinExistence type="predicted"/>
<protein>
    <submittedName>
        <fullName evidence="1">Uncharacterized protein</fullName>
    </submittedName>
</protein>
<evidence type="ECO:0000313" key="2">
    <source>
        <dbReference type="Proteomes" id="UP000291424"/>
    </source>
</evidence>
<name>A0A4R0G2U6_9ENTR</name>
<dbReference type="RefSeq" id="WP_165500724.1">
    <property type="nucleotide sequence ID" value="NZ_SJOO01000008.1"/>
</dbReference>
<gene>
    <name evidence="1" type="ORF">E0L20_17485</name>
</gene>
<dbReference type="AlphaFoldDB" id="A0A4R0G2U6"/>
<dbReference type="Proteomes" id="UP000291424">
    <property type="component" value="Unassembled WGS sequence"/>
</dbReference>
<reference evidence="1 2" key="1">
    <citation type="submission" date="2019-02" db="EMBL/GenBank/DDBJ databases">
        <title>The draft genome of Enterobacter spp. strains.</title>
        <authorList>
            <person name="Wang C."/>
            <person name="Feng Y."/>
            <person name="Zong Z."/>
        </authorList>
    </citation>
    <scope>NUCLEOTIDE SEQUENCE [LARGE SCALE GENOMIC DNA]</scope>
    <source>
        <strain evidence="1 2">WCHEW120002</strain>
    </source>
</reference>
<dbReference type="EMBL" id="SJOO01000008">
    <property type="protein sequence ID" value="TCB90914.1"/>
    <property type="molecule type" value="Genomic_DNA"/>
</dbReference>